<dbReference type="RefSeq" id="WP_084017053.1">
    <property type="nucleotide sequence ID" value="NZ_FWXS01000004.1"/>
</dbReference>
<dbReference type="EMBL" id="FWXS01000004">
    <property type="protein sequence ID" value="SMC59634.1"/>
    <property type="molecule type" value="Genomic_DNA"/>
</dbReference>
<feature type="domain" description="YdhG-like" evidence="1">
    <location>
        <begin position="8"/>
        <end position="102"/>
    </location>
</feature>
<proteinExistence type="predicted"/>
<evidence type="ECO:0000313" key="3">
    <source>
        <dbReference type="Proteomes" id="UP000192393"/>
    </source>
</evidence>
<dbReference type="AlphaFoldDB" id="A0A1W2AG78"/>
<dbReference type="SUPFAM" id="SSF159888">
    <property type="entry name" value="YdhG-like"/>
    <property type="match status" value="1"/>
</dbReference>
<dbReference type="InterPro" id="IPR014922">
    <property type="entry name" value="YdhG-like"/>
</dbReference>
<evidence type="ECO:0000259" key="1">
    <source>
        <dbReference type="Pfam" id="PF08818"/>
    </source>
</evidence>
<dbReference type="STRING" id="1434700.SAMN06296427_104133"/>
<dbReference type="InterPro" id="IPR016786">
    <property type="entry name" value="YdeI_bac"/>
</dbReference>
<keyword evidence="3" id="KW-1185">Reference proteome</keyword>
<evidence type="ECO:0000313" key="2">
    <source>
        <dbReference type="EMBL" id="SMC59634.1"/>
    </source>
</evidence>
<name>A0A1W2AG78_9FLAO</name>
<dbReference type="Gene3D" id="3.90.1150.200">
    <property type="match status" value="1"/>
</dbReference>
<dbReference type="OrthoDB" id="214150at2"/>
<gene>
    <name evidence="2" type="ORF">SAMN06296427_104133</name>
</gene>
<protein>
    <submittedName>
        <fullName evidence="2">Uncharacterized conserved protein YdeI, YjbR/CyaY-like superfamily, DUF1801 family</fullName>
    </submittedName>
</protein>
<reference evidence="2 3" key="1">
    <citation type="submission" date="2017-04" db="EMBL/GenBank/DDBJ databases">
        <authorList>
            <person name="Afonso C.L."/>
            <person name="Miller P.J."/>
            <person name="Scott M.A."/>
            <person name="Spackman E."/>
            <person name="Goraichik I."/>
            <person name="Dimitrov K.M."/>
            <person name="Suarez D.L."/>
            <person name="Swayne D.E."/>
        </authorList>
    </citation>
    <scope>NUCLEOTIDE SEQUENCE [LARGE SCALE GENOMIC DNA]</scope>
    <source>
        <strain evidence="2 3">CGMCC 1.12708</strain>
    </source>
</reference>
<dbReference type="Pfam" id="PF13376">
    <property type="entry name" value="OmdA"/>
    <property type="match status" value="1"/>
</dbReference>
<dbReference type="PIRSF" id="PIRSF021308">
    <property type="entry name" value="UCP021308"/>
    <property type="match status" value="1"/>
</dbReference>
<dbReference type="Pfam" id="PF08818">
    <property type="entry name" value="DUF1801"/>
    <property type="match status" value="1"/>
</dbReference>
<accession>A0A1W2AG78</accession>
<organism evidence="2 3">
    <name type="scientific">Moheibacter sediminis</name>
    <dbReference type="NCBI Taxonomy" id="1434700"/>
    <lineage>
        <taxon>Bacteria</taxon>
        <taxon>Pseudomonadati</taxon>
        <taxon>Bacteroidota</taxon>
        <taxon>Flavobacteriia</taxon>
        <taxon>Flavobacteriales</taxon>
        <taxon>Weeksellaceae</taxon>
        <taxon>Moheibacter</taxon>
    </lineage>
</organism>
<sequence>MDKINHWGKELELLQKILNKTELTETIKWGTTVYTHNGKNIVGFVGFKNYFTLWFYNGVFLTDPYKVLISAQEKTKALRQWRFNLMEEIDEKQILEYVKEAIKNSEEGKEIKAKKFQSVSVPELLQDELNLDENLKSAFEKLIPGKQKEYSLFIDEAKQEKTKMSRIEKIKPMILQGIGLYDKYKKD</sequence>
<dbReference type="Proteomes" id="UP000192393">
    <property type="component" value="Unassembled WGS sequence"/>
</dbReference>